<dbReference type="HOGENOM" id="CLU_010670_0_0_1"/>
<dbReference type="AlphaFoldDB" id="A0A067Q5B8"/>
<dbReference type="SMART" id="SM00220">
    <property type="entry name" value="S_TKc"/>
    <property type="match status" value="1"/>
</dbReference>
<feature type="compositionally biased region" description="Pro residues" evidence="7">
    <location>
        <begin position="799"/>
        <end position="809"/>
    </location>
</feature>
<feature type="compositionally biased region" description="Low complexity" evidence="7">
    <location>
        <begin position="770"/>
        <end position="783"/>
    </location>
</feature>
<dbReference type="GO" id="GO:0005737">
    <property type="term" value="C:cytoplasm"/>
    <property type="evidence" value="ECO:0007669"/>
    <property type="project" value="TreeGrafter"/>
</dbReference>
<feature type="region of interest" description="Disordered" evidence="7">
    <location>
        <begin position="430"/>
        <end position="461"/>
    </location>
</feature>
<feature type="compositionally biased region" description="Low complexity" evidence="7">
    <location>
        <begin position="724"/>
        <end position="739"/>
    </location>
</feature>
<keyword evidence="10" id="KW-1185">Reference proteome</keyword>
<feature type="region of interest" description="Disordered" evidence="7">
    <location>
        <begin position="370"/>
        <end position="391"/>
    </location>
</feature>
<feature type="compositionally biased region" description="Gly residues" evidence="7">
    <location>
        <begin position="697"/>
        <end position="710"/>
    </location>
</feature>
<dbReference type="PANTHER" id="PTHR11042">
    <property type="entry name" value="EUKARYOTIC TRANSLATION INITIATION FACTOR 2-ALPHA KINASE EIF2-ALPHA KINASE -RELATED"/>
    <property type="match status" value="1"/>
</dbReference>
<dbReference type="InterPro" id="IPR000719">
    <property type="entry name" value="Prot_kinase_dom"/>
</dbReference>
<accession>A0A067Q5B8</accession>
<comment type="similarity">
    <text evidence="5">Belongs to the protein kinase superfamily. Ser/Thr protein kinase family. GCN2 subfamily.</text>
</comment>
<keyword evidence="3" id="KW-0418">Kinase</keyword>
<feature type="region of interest" description="Disordered" evidence="7">
    <location>
        <begin position="207"/>
        <end position="339"/>
    </location>
</feature>
<evidence type="ECO:0000313" key="9">
    <source>
        <dbReference type="EMBL" id="KDQ57786.1"/>
    </source>
</evidence>
<dbReference type="InterPro" id="IPR017441">
    <property type="entry name" value="Protein_kinase_ATP_BS"/>
</dbReference>
<dbReference type="GO" id="GO:0005634">
    <property type="term" value="C:nucleus"/>
    <property type="evidence" value="ECO:0007669"/>
    <property type="project" value="TreeGrafter"/>
</dbReference>
<feature type="compositionally biased region" description="Low complexity" evidence="7">
    <location>
        <begin position="282"/>
        <end position="293"/>
    </location>
</feature>
<evidence type="ECO:0000256" key="2">
    <source>
        <dbReference type="ARBA" id="ARBA00022741"/>
    </source>
</evidence>
<feature type="region of interest" description="Disordered" evidence="7">
    <location>
        <begin position="1"/>
        <end position="53"/>
    </location>
</feature>
<feature type="compositionally biased region" description="Low complexity" evidence="7">
    <location>
        <begin position="304"/>
        <end position="317"/>
    </location>
</feature>
<evidence type="ECO:0000256" key="5">
    <source>
        <dbReference type="ARBA" id="ARBA00037982"/>
    </source>
</evidence>
<evidence type="ECO:0000256" key="4">
    <source>
        <dbReference type="ARBA" id="ARBA00022840"/>
    </source>
</evidence>
<dbReference type="GO" id="GO:0005524">
    <property type="term" value="F:ATP binding"/>
    <property type="evidence" value="ECO:0007669"/>
    <property type="project" value="UniProtKB-UniRule"/>
</dbReference>
<feature type="region of interest" description="Disordered" evidence="7">
    <location>
        <begin position="81"/>
        <end position="105"/>
    </location>
</feature>
<dbReference type="Pfam" id="PF00069">
    <property type="entry name" value="Pkinase"/>
    <property type="match status" value="1"/>
</dbReference>
<sequence length="1184" mass="128157">MDQDDIFSPFRSPSARQQAKRPLQNSMDDDDGLFLSSPSRSEQKVSPAFTYSPALRTPVKHSFNTPDRTALRATHLNAPHATSPLRFSPVQGPTINLGTKRKPTQLSTPIAQRTVTPLKTIDAENPPSPSFSFDRLAPLPAPRFTATHTPQTKGETEFVLRKQAEETLGRLRICDLDESSDDELKMSALDDDGAKLFFTSNTNAMLTQSQRGKGKQDEEVAEAVSPGGHVTKRRARSRPVSAELMESVKSPRLQKTPAPVNPPPAKVAFPTRSRTRTHNRNKSTSSTSSSSSSDPCSPIPRNRIPTISTTSGTSGPIQRTRTDAIQPPAGRQPFNRQTSASSATLFFGPEIVLPSTQLKTNEQRKLNVGSTVANRHSYAGPGSVSKSPSPWFTSRSPLKALGSSPSPPMADMDDLFFDFDGNHDNSFSFSVDGGTPSPRCKFTTQQKPSLPKKYKPRDSGVVLSDSEDDGAGFFGDSIGGSNNRRGGYLSVNSMPSASTSVSTIHSSGDEGMGALITPGFGPGMDSGWPSVGVVSLDDDVHHSHSVSHPPFGAGMSADPDMDAFILRTLASSTGGGVKADGRGMGGGPGEWGAAKKAPGTPVKRMKTTHLIGGKERPWASAVASKVGVGFDDFGKIGDGVTGKGKGVGKGRKSLPAVFPSLNVGKKKGGGKYIDEAESSEDDAETSPSFARRDGRYDGLGLGRPSVGGGPAEVFKKPWLMRRSSSGAFSSGSETSGSLGTPTRLKDGDSRIPQPQIRSQFSATTNSLQVSSATGSSRTSATIAHSPLGARNVPRNLPIPGNPKNPPPPTNNQTRIRTRSHLGQRGPVASPFKLPHHPHHSQPSTQHVKVFLRSEEDQPGKFERDFMAVDEIGSGAFGKVFKVKYARGMGRAGEVFAVKKSKRFEGVKHRQRLREEVDILKHLSREAPNGCHPNILAYVDSWEEDEALYIQTELCDLGNFAHFLWEYGRAFPKLDEARVWKIFADLSNGLRFIHDHNVIHLDLKPANIFVTADGRFRIGDFGMASIWPRPDRGRLGGFEREGDKLYLAPEVLQGNYGKAADIFSLGMTMLETASNIVVPDQGESWHRLRREDFAQVDLEDSPELFDLLKDMMRTDPILRVDVHAVWAHPVVSRARTLMDRMFVDAQLTGSPLFTSSPLASVPAGFLEDILGRRGQLDDVEMDLGP</sequence>
<gene>
    <name evidence="9" type="ORF">JAAARDRAFT_47622</name>
</gene>
<feature type="binding site" evidence="6">
    <location>
        <position position="899"/>
    </location>
    <ligand>
        <name>ATP</name>
        <dbReference type="ChEBI" id="CHEBI:30616"/>
    </ligand>
</feature>
<evidence type="ECO:0000313" key="10">
    <source>
        <dbReference type="Proteomes" id="UP000027265"/>
    </source>
</evidence>
<evidence type="ECO:0000256" key="1">
    <source>
        <dbReference type="ARBA" id="ARBA00022679"/>
    </source>
</evidence>
<protein>
    <recommendedName>
        <fullName evidence="8">Protein kinase domain-containing protein</fullName>
    </recommendedName>
</protein>
<dbReference type="InterPro" id="IPR050339">
    <property type="entry name" value="CC_SR_Kinase"/>
</dbReference>
<dbReference type="PROSITE" id="PS00107">
    <property type="entry name" value="PROTEIN_KINASE_ATP"/>
    <property type="match status" value="1"/>
</dbReference>
<feature type="compositionally biased region" description="Polar residues" evidence="7">
    <location>
        <begin position="755"/>
        <end position="769"/>
    </location>
</feature>
<dbReference type="OrthoDB" id="5337378at2759"/>
<dbReference type="GO" id="GO:0004672">
    <property type="term" value="F:protein kinase activity"/>
    <property type="evidence" value="ECO:0007669"/>
    <property type="project" value="InterPro"/>
</dbReference>
<proteinExistence type="inferred from homology"/>
<dbReference type="PROSITE" id="PS00108">
    <property type="entry name" value="PROTEIN_KINASE_ST"/>
    <property type="match status" value="1"/>
</dbReference>
<evidence type="ECO:0000256" key="3">
    <source>
        <dbReference type="ARBA" id="ARBA00022777"/>
    </source>
</evidence>
<dbReference type="STRING" id="933084.A0A067Q5B8"/>
<keyword evidence="2 6" id="KW-0547">Nucleotide-binding</keyword>
<keyword evidence="1" id="KW-0808">Transferase</keyword>
<dbReference type="EMBL" id="KL197719">
    <property type="protein sequence ID" value="KDQ57786.1"/>
    <property type="molecule type" value="Genomic_DNA"/>
</dbReference>
<organism evidence="9 10">
    <name type="scientific">Jaapia argillacea MUCL 33604</name>
    <dbReference type="NCBI Taxonomy" id="933084"/>
    <lineage>
        <taxon>Eukaryota</taxon>
        <taxon>Fungi</taxon>
        <taxon>Dikarya</taxon>
        <taxon>Basidiomycota</taxon>
        <taxon>Agaricomycotina</taxon>
        <taxon>Agaricomycetes</taxon>
        <taxon>Agaricomycetidae</taxon>
        <taxon>Jaapiales</taxon>
        <taxon>Jaapiaceae</taxon>
        <taxon>Jaapia</taxon>
    </lineage>
</organism>
<dbReference type="Proteomes" id="UP000027265">
    <property type="component" value="Unassembled WGS sequence"/>
</dbReference>
<feature type="region of interest" description="Disordered" evidence="7">
    <location>
        <begin position="668"/>
        <end position="712"/>
    </location>
</feature>
<feature type="domain" description="Protein kinase" evidence="8">
    <location>
        <begin position="865"/>
        <end position="1130"/>
    </location>
</feature>
<dbReference type="Gene3D" id="3.30.200.20">
    <property type="entry name" value="Phosphorylase Kinase, domain 1"/>
    <property type="match status" value="1"/>
</dbReference>
<feature type="compositionally biased region" description="Gly residues" evidence="7">
    <location>
        <begin position="576"/>
        <end position="590"/>
    </location>
</feature>
<dbReference type="InterPro" id="IPR008271">
    <property type="entry name" value="Ser/Thr_kinase_AS"/>
</dbReference>
<feature type="region of interest" description="Disordered" evidence="7">
    <location>
        <begin position="576"/>
        <end position="602"/>
    </location>
</feature>
<name>A0A067Q5B8_9AGAM</name>
<dbReference type="Gene3D" id="1.10.510.10">
    <property type="entry name" value="Transferase(Phosphotransferase) domain 1"/>
    <property type="match status" value="1"/>
</dbReference>
<evidence type="ECO:0000256" key="7">
    <source>
        <dbReference type="SAM" id="MobiDB-lite"/>
    </source>
</evidence>
<dbReference type="SUPFAM" id="SSF56112">
    <property type="entry name" value="Protein kinase-like (PK-like)"/>
    <property type="match status" value="1"/>
</dbReference>
<evidence type="ECO:0000256" key="6">
    <source>
        <dbReference type="PROSITE-ProRule" id="PRU10141"/>
    </source>
</evidence>
<feature type="region of interest" description="Disordered" evidence="7">
    <location>
        <begin position="724"/>
        <end position="844"/>
    </location>
</feature>
<dbReference type="PROSITE" id="PS50011">
    <property type="entry name" value="PROTEIN_KINASE_DOM"/>
    <property type="match status" value="1"/>
</dbReference>
<dbReference type="InParanoid" id="A0A067Q5B8"/>
<evidence type="ECO:0000259" key="8">
    <source>
        <dbReference type="PROSITE" id="PS50011"/>
    </source>
</evidence>
<dbReference type="InterPro" id="IPR011009">
    <property type="entry name" value="Kinase-like_dom_sf"/>
</dbReference>
<feature type="compositionally biased region" description="Acidic residues" evidence="7">
    <location>
        <begin position="675"/>
        <end position="684"/>
    </location>
</feature>
<reference evidence="10" key="1">
    <citation type="journal article" date="2014" name="Proc. Natl. Acad. Sci. U.S.A.">
        <title>Extensive sampling of basidiomycete genomes demonstrates inadequacy of the white-rot/brown-rot paradigm for wood decay fungi.</title>
        <authorList>
            <person name="Riley R."/>
            <person name="Salamov A.A."/>
            <person name="Brown D.W."/>
            <person name="Nagy L.G."/>
            <person name="Floudas D."/>
            <person name="Held B.W."/>
            <person name="Levasseur A."/>
            <person name="Lombard V."/>
            <person name="Morin E."/>
            <person name="Otillar R."/>
            <person name="Lindquist E.A."/>
            <person name="Sun H."/>
            <person name="LaButti K.M."/>
            <person name="Schmutz J."/>
            <person name="Jabbour D."/>
            <person name="Luo H."/>
            <person name="Baker S.E."/>
            <person name="Pisabarro A.G."/>
            <person name="Walton J.D."/>
            <person name="Blanchette R.A."/>
            <person name="Henrissat B."/>
            <person name="Martin F."/>
            <person name="Cullen D."/>
            <person name="Hibbett D.S."/>
            <person name="Grigoriev I.V."/>
        </authorList>
    </citation>
    <scope>NUCLEOTIDE SEQUENCE [LARGE SCALE GENOMIC DNA]</scope>
    <source>
        <strain evidence="10">MUCL 33604</strain>
    </source>
</reference>
<keyword evidence="4 6" id="KW-0067">ATP-binding</keyword>